<reference evidence="6" key="1">
    <citation type="journal article" date="2017" name="Nature">
        <title>The genome of Chenopodium quinoa.</title>
        <authorList>
            <person name="Jarvis D.E."/>
            <person name="Ho Y.S."/>
            <person name="Lightfoot D.J."/>
            <person name="Schmoeckel S.M."/>
            <person name="Li B."/>
            <person name="Borm T.J.A."/>
            <person name="Ohyanagi H."/>
            <person name="Mineta K."/>
            <person name="Michell C.T."/>
            <person name="Saber N."/>
            <person name="Kharbatia N.M."/>
            <person name="Rupper R.R."/>
            <person name="Sharp A.R."/>
            <person name="Dally N."/>
            <person name="Boughton B.A."/>
            <person name="Woo Y.H."/>
            <person name="Gao G."/>
            <person name="Schijlen E.G.W.M."/>
            <person name="Guo X."/>
            <person name="Momin A.A."/>
            <person name="Negrao S."/>
            <person name="Al-Babili S."/>
            <person name="Gehring C."/>
            <person name="Roessner U."/>
            <person name="Jung C."/>
            <person name="Murphy K."/>
            <person name="Arold S.T."/>
            <person name="Gojobori T."/>
            <person name="van der Linden C.G."/>
            <person name="van Loo E.N."/>
            <person name="Jellen E.N."/>
            <person name="Maughan P.J."/>
            <person name="Tester M."/>
        </authorList>
    </citation>
    <scope>NUCLEOTIDE SEQUENCE [LARGE SCALE GENOMIC DNA]</scope>
    <source>
        <strain evidence="6">cv. PI 614886</strain>
    </source>
</reference>
<proteinExistence type="inferred from homology"/>
<keyword evidence="2 4" id="KW-0195">Cyclin</keyword>
<evidence type="ECO:0000256" key="2">
    <source>
        <dbReference type="ARBA" id="ARBA00023127"/>
    </source>
</evidence>
<dbReference type="AlphaFoldDB" id="A0A803NA89"/>
<name>A0A803NA89_CHEQI</name>
<reference evidence="6" key="2">
    <citation type="submission" date="2021-03" db="UniProtKB">
        <authorList>
            <consortium name="EnsemblPlants"/>
        </authorList>
    </citation>
    <scope>IDENTIFICATION</scope>
</reference>
<evidence type="ECO:0000256" key="3">
    <source>
        <dbReference type="ARBA" id="ARBA00023306"/>
    </source>
</evidence>
<dbReference type="SMART" id="SM00385">
    <property type="entry name" value="CYCLIN"/>
    <property type="match status" value="1"/>
</dbReference>
<evidence type="ECO:0000256" key="1">
    <source>
        <dbReference type="ARBA" id="ARBA00022618"/>
    </source>
</evidence>
<dbReference type="InterPro" id="IPR013763">
    <property type="entry name" value="Cyclin-like_dom"/>
</dbReference>
<sequence>MAFRGRGRGRGFGGSDFKFVEPESFVLFPDIELPDRNNVPEEKGLALRNFKFQNYFQSSPYHLEETFSGEEVVDIERYSDKVMDISDMMHAYFAKINYGEPEAPSSAVFDDSAGRTRVENTTAADQTNFSLRSHHKRKGDKDCNHLGKIDVTNADSLCDSHALKVMAESAACGLTNNPKEQVADIDASDVDNGLAVNESRPCDYMNSQPEINDKMRAILVDWLIEVHNRFELMPETLYLTINLVDRFLSSKSVPRRELQLLGIGAMLIACSYEEIWAPEVNDFVSISERAYSNEQILKMEKAILGQLE</sequence>
<dbReference type="Gene3D" id="1.10.472.10">
    <property type="entry name" value="Cyclin-like"/>
    <property type="match status" value="1"/>
</dbReference>
<dbReference type="PANTHER" id="PTHR10177">
    <property type="entry name" value="CYCLINS"/>
    <property type="match status" value="1"/>
</dbReference>
<dbReference type="GO" id="GO:0051301">
    <property type="term" value="P:cell division"/>
    <property type="evidence" value="ECO:0007669"/>
    <property type="project" value="UniProtKB-KW"/>
</dbReference>
<comment type="similarity">
    <text evidence="4">Belongs to the cyclin family.</text>
</comment>
<keyword evidence="1" id="KW-0132">Cell division</keyword>
<dbReference type="InterPro" id="IPR006671">
    <property type="entry name" value="Cyclin_N"/>
</dbReference>
<protein>
    <recommendedName>
        <fullName evidence="5">Cyclin-like domain-containing protein</fullName>
    </recommendedName>
</protein>
<dbReference type="EnsemblPlants" id="AUR62042888-RA">
    <property type="protein sequence ID" value="AUR62042888-RA:cds"/>
    <property type="gene ID" value="AUR62042888"/>
</dbReference>
<dbReference type="Pfam" id="PF00134">
    <property type="entry name" value="Cyclin_N"/>
    <property type="match status" value="1"/>
</dbReference>
<evidence type="ECO:0000259" key="5">
    <source>
        <dbReference type="SMART" id="SM00385"/>
    </source>
</evidence>
<dbReference type="InterPro" id="IPR048258">
    <property type="entry name" value="Cyclins_cyclin-box"/>
</dbReference>
<organism evidence="6 7">
    <name type="scientific">Chenopodium quinoa</name>
    <name type="common">Quinoa</name>
    <dbReference type="NCBI Taxonomy" id="63459"/>
    <lineage>
        <taxon>Eukaryota</taxon>
        <taxon>Viridiplantae</taxon>
        <taxon>Streptophyta</taxon>
        <taxon>Embryophyta</taxon>
        <taxon>Tracheophyta</taxon>
        <taxon>Spermatophyta</taxon>
        <taxon>Magnoliopsida</taxon>
        <taxon>eudicotyledons</taxon>
        <taxon>Gunneridae</taxon>
        <taxon>Pentapetalae</taxon>
        <taxon>Caryophyllales</taxon>
        <taxon>Chenopodiaceae</taxon>
        <taxon>Chenopodioideae</taxon>
        <taxon>Atripliceae</taxon>
        <taxon>Chenopodium</taxon>
    </lineage>
</organism>
<feature type="domain" description="Cyclin-like" evidence="5">
    <location>
        <begin position="221"/>
        <end position="305"/>
    </location>
</feature>
<dbReference type="PROSITE" id="PS00292">
    <property type="entry name" value="CYCLINS"/>
    <property type="match status" value="1"/>
</dbReference>
<accession>A0A803NA89</accession>
<dbReference type="SUPFAM" id="SSF47954">
    <property type="entry name" value="Cyclin-like"/>
    <property type="match status" value="1"/>
</dbReference>
<dbReference type="FunFam" id="1.10.472.10:FF:000001">
    <property type="entry name" value="G2/mitotic-specific cyclin"/>
    <property type="match status" value="1"/>
</dbReference>
<evidence type="ECO:0000313" key="6">
    <source>
        <dbReference type="EnsemblPlants" id="AUR62042888-RA:cds"/>
    </source>
</evidence>
<keyword evidence="3" id="KW-0131">Cell cycle</keyword>
<evidence type="ECO:0000256" key="4">
    <source>
        <dbReference type="RuleBase" id="RU000383"/>
    </source>
</evidence>
<keyword evidence="7" id="KW-1185">Reference proteome</keyword>
<dbReference type="InterPro" id="IPR039361">
    <property type="entry name" value="Cyclin"/>
</dbReference>
<dbReference type="Gramene" id="AUR62042888-RA">
    <property type="protein sequence ID" value="AUR62042888-RA:cds"/>
    <property type="gene ID" value="AUR62042888"/>
</dbReference>
<evidence type="ECO:0000313" key="7">
    <source>
        <dbReference type="Proteomes" id="UP000596660"/>
    </source>
</evidence>
<dbReference type="Proteomes" id="UP000596660">
    <property type="component" value="Unplaced"/>
</dbReference>
<dbReference type="InterPro" id="IPR036915">
    <property type="entry name" value="Cyclin-like_sf"/>
</dbReference>